<reference evidence="1 2" key="1">
    <citation type="submission" date="2015-08" db="EMBL/GenBank/DDBJ databases">
        <authorList>
            <person name="Varghese N."/>
        </authorList>
    </citation>
    <scope>NUCLEOTIDE SEQUENCE [LARGE SCALE GENOMIC DNA]</scope>
    <source>
        <strain evidence="1 2">DSM 18167</strain>
    </source>
</reference>
<evidence type="ECO:0000313" key="1">
    <source>
        <dbReference type="EMBL" id="CUA90354.1"/>
    </source>
</evidence>
<comment type="caution">
    <text evidence="1">The sequence shown here is derived from an EMBL/GenBank/DDBJ whole genome shotgun (WGS) entry which is preliminary data.</text>
</comment>
<accession>A0ABM9U8Q5</accession>
<keyword evidence="2" id="KW-1185">Reference proteome</keyword>
<dbReference type="RefSeq" id="WP_210166016.1">
    <property type="nucleotide sequence ID" value="NZ_CYHC01000012.1"/>
</dbReference>
<protein>
    <submittedName>
        <fullName evidence="1">Uncharacterized protein</fullName>
    </submittedName>
</protein>
<dbReference type="Proteomes" id="UP000182178">
    <property type="component" value="Unassembled WGS sequence"/>
</dbReference>
<sequence>MASVTSFIRNMPASSLQAYFHHTGIELPTEVDWEAPEPEVARVTLRAVDELDDEARARIVNDAERVSALADDAGQTALYSVIDDRTVLDDLANGHARALWMFLNEPVRFRHA</sequence>
<gene>
    <name evidence="1" type="ORF">Ga0061061_11256</name>
</gene>
<dbReference type="EMBL" id="CYHC01000012">
    <property type="protein sequence ID" value="CUA90354.1"/>
    <property type="molecule type" value="Genomic_DNA"/>
</dbReference>
<proteinExistence type="predicted"/>
<name>A0ABM9U8Q5_9HYPH</name>
<organism evidence="1 2">
    <name type="scientific">Chelatococcus sambhunathii</name>
    <dbReference type="NCBI Taxonomy" id="363953"/>
    <lineage>
        <taxon>Bacteria</taxon>
        <taxon>Pseudomonadati</taxon>
        <taxon>Pseudomonadota</taxon>
        <taxon>Alphaproteobacteria</taxon>
        <taxon>Hyphomicrobiales</taxon>
        <taxon>Chelatococcaceae</taxon>
        <taxon>Chelatococcus</taxon>
    </lineage>
</organism>
<evidence type="ECO:0000313" key="2">
    <source>
        <dbReference type="Proteomes" id="UP000182178"/>
    </source>
</evidence>